<feature type="compositionally biased region" description="Basic residues" evidence="1">
    <location>
        <begin position="21"/>
        <end position="36"/>
    </location>
</feature>
<proteinExistence type="predicted"/>
<comment type="caution">
    <text evidence="2">The sequence shown here is derived from an EMBL/GenBank/DDBJ whole genome shotgun (WGS) entry which is preliminary data.</text>
</comment>
<evidence type="ECO:0000313" key="3">
    <source>
        <dbReference type="Proteomes" id="UP000887116"/>
    </source>
</evidence>
<protein>
    <submittedName>
        <fullName evidence="2">Uncharacterized protein</fullName>
    </submittedName>
</protein>
<keyword evidence="3" id="KW-1185">Reference proteome</keyword>
<dbReference type="Proteomes" id="UP000887116">
    <property type="component" value="Unassembled WGS sequence"/>
</dbReference>
<accession>A0A8X6JD21</accession>
<gene>
    <name evidence="2" type="ORF">TNCT_155131</name>
</gene>
<reference evidence="2" key="1">
    <citation type="submission" date="2020-07" db="EMBL/GenBank/DDBJ databases">
        <title>Multicomponent nature underlies the extraordinary mechanical properties of spider dragline silk.</title>
        <authorList>
            <person name="Kono N."/>
            <person name="Nakamura H."/>
            <person name="Mori M."/>
            <person name="Yoshida Y."/>
            <person name="Ohtoshi R."/>
            <person name="Malay A.D."/>
            <person name="Moran D.A.P."/>
            <person name="Tomita M."/>
            <person name="Numata K."/>
            <person name="Arakawa K."/>
        </authorList>
    </citation>
    <scope>NUCLEOTIDE SEQUENCE</scope>
</reference>
<sequence length="80" mass="9446">MPRRLQKMSEGVDKKLSGAQYKRKRREKQAHIKRHAGSSLNYLQGTRKKEDSKESEFDLDFHKEDVADEINRTNRVALFL</sequence>
<evidence type="ECO:0000256" key="1">
    <source>
        <dbReference type="SAM" id="MobiDB-lite"/>
    </source>
</evidence>
<organism evidence="2 3">
    <name type="scientific">Trichonephila clavata</name>
    <name type="common">Joro spider</name>
    <name type="synonym">Nephila clavata</name>
    <dbReference type="NCBI Taxonomy" id="2740835"/>
    <lineage>
        <taxon>Eukaryota</taxon>
        <taxon>Metazoa</taxon>
        <taxon>Ecdysozoa</taxon>
        <taxon>Arthropoda</taxon>
        <taxon>Chelicerata</taxon>
        <taxon>Arachnida</taxon>
        <taxon>Araneae</taxon>
        <taxon>Araneomorphae</taxon>
        <taxon>Entelegynae</taxon>
        <taxon>Araneoidea</taxon>
        <taxon>Nephilidae</taxon>
        <taxon>Trichonephila</taxon>
    </lineage>
</organism>
<evidence type="ECO:0000313" key="2">
    <source>
        <dbReference type="EMBL" id="GFR30825.1"/>
    </source>
</evidence>
<feature type="region of interest" description="Disordered" evidence="1">
    <location>
        <begin position="1"/>
        <end position="54"/>
    </location>
</feature>
<name>A0A8X6JD21_TRICU</name>
<dbReference type="AlphaFoldDB" id="A0A8X6JD21"/>
<dbReference type="EMBL" id="BMAO01019480">
    <property type="protein sequence ID" value="GFR30825.1"/>
    <property type="molecule type" value="Genomic_DNA"/>
</dbReference>